<dbReference type="GeneID" id="24816240"/>
<evidence type="ECO:0008006" key="4">
    <source>
        <dbReference type="Google" id="ProtNLM"/>
    </source>
</evidence>
<feature type="transmembrane region" description="Helical" evidence="1">
    <location>
        <begin position="7"/>
        <end position="25"/>
    </location>
</feature>
<dbReference type="SUPFAM" id="SSF49503">
    <property type="entry name" value="Cupredoxins"/>
    <property type="match status" value="1"/>
</dbReference>
<gene>
    <name evidence="2" type="ORF">A7X95_06780</name>
</gene>
<evidence type="ECO:0000256" key="1">
    <source>
        <dbReference type="SAM" id="Phobius"/>
    </source>
</evidence>
<dbReference type="PANTHER" id="PTHR36507">
    <property type="entry name" value="BLL1555 PROTEIN"/>
    <property type="match status" value="1"/>
</dbReference>
<accession>A0A2R6TA91</accession>
<dbReference type="Gene3D" id="2.60.40.420">
    <property type="entry name" value="Cupredoxins - blue copper proteins"/>
    <property type="match status" value="1"/>
</dbReference>
<dbReference type="InterPro" id="IPR008972">
    <property type="entry name" value="Cupredoxin"/>
</dbReference>
<dbReference type="Proteomes" id="UP000241022">
    <property type="component" value="Unassembled WGS sequence"/>
</dbReference>
<evidence type="ECO:0000313" key="3">
    <source>
        <dbReference type="Proteomes" id="UP000241022"/>
    </source>
</evidence>
<dbReference type="InterPro" id="IPR052721">
    <property type="entry name" value="ET_Amicyanin"/>
</dbReference>
<sequence>MNKKIAIIPIIVIIAIIGAVSQMGLEESTETQTVEIETVEEVEAMITIPVKAARPACGPHPECYIPSYYVTKLDEPVVWLNEDSAFHSVTSGSYGEPDGLFDSGHMDPYGTFSYKFEETGMHPYYCTLHPWMAGNIKVER</sequence>
<proteinExistence type="predicted"/>
<keyword evidence="1" id="KW-0812">Transmembrane</keyword>
<reference evidence="2 3" key="2">
    <citation type="submission" date="2018-04" db="EMBL/GenBank/DDBJ databases">
        <title>Transcriptomics of ammonia oxidizing archaea.</title>
        <authorList>
            <person name="Carini P."/>
        </authorList>
    </citation>
    <scope>NUCLEOTIDE SEQUENCE [LARGE SCALE GENOMIC DNA]</scope>
    <source>
        <strain evidence="2 3">U25</strain>
    </source>
</reference>
<evidence type="ECO:0000313" key="2">
    <source>
        <dbReference type="EMBL" id="PTL87569.1"/>
    </source>
</evidence>
<keyword evidence="1" id="KW-0472">Membrane</keyword>
<dbReference type="OrthoDB" id="11836at2157"/>
<protein>
    <recommendedName>
        <fullName evidence="4">Blue (type 1) copper domain-containing protein</fullName>
    </recommendedName>
</protein>
<keyword evidence="3" id="KW-1185">Reference proteome</keyword>
<dbReference type="RefSeq" id="WP_048104688.1">
    <property type="nucleotide sequence ID" value="NZ_CP007026.1"/>
</dbReference>
<comment type="caution">
    <text evidence="2">The sequence shown here is derived from an EMBL/GenBank/DDBJ whole genome shotgun (WGS) entry which is preliminary data.</text>
</comment>
<keyword evidence="1" id="KW-1133">Transmembrane helix</keyword>
<dbReference type="PANTHER" id="PTHR36507:SF1">
    <property type="entry name" value="BLL1555 PROTEIN"/>
    <property type="match status" value="1"/>
</dbReference>
<organism evidence="2 3">
    <name type="scientific">Candidatus Nitrosopelagicus brevis</name>
    <dbReference type="NCBI Taxonomy" id="1410606"/>
    <lineage>
        <taxon>Archaea</taxon>
        <taxon>Nitrososphaerota</taxon>
    </lineage>
</organism>
<dbReference type="AlphaFoldDB" id="A0A2R6TA91"/>
<reference evidence="3" key="1">
    <citation type="submission" date="2016-05" db="EMBL/GenBank/DDBJ databases">
        <authorList>
            <person name="Dupont C."/>
            <person name="Santoro A."/>
        </authorList>
    </citation>
    <scope>NUCLEOTIDE SEQUENCE [LARGE SCALE GENOMIC DNA]</scope>
    <source>
        <strain evidence="3">U25</strain>
    </source>
</reference>
<dbReference type="EMBL" id="LXWN01000002">
    <property type="protein sequence ID" value="PTL87569.1"/>
    <property type="molecule type" value="Genomic_DNA"/>
</dbReference>
<name>A0A2R6TA91_9ARCH</name>